<keyword evidence="4 10" id="KW-0689">Ribosomal protein</keyword>
<protein>
    <recommendedName>
        <fullName evidence="7">Large ribosomal subunit protein bL32m</fullName>
    </recommendedName>
    <alternativeName>
        <fullName evidence="8">39S ribosomal protein L32, mitochondrial</fullName>
    </alternativeName>
</protein>
<evidence type="ECO:0000256" key="5">
    <source>
        <dbReference type="ARBA" id="ARBA00023128"/>
    </source>
</evidence>
<accession>A0A023FDC9</accession>
<dbReference type="Pfam" id="PF01783">
    <property type="entry name" value="Ribosomal_L32p"/>
    <property type="match status" value="1"/>
</dbReference>
<dbReference type="GO" id="GO:0005762">
    <property type="term" value="C:mitochondrial large ribosomal subunit"/>
    <property type="evidence" value="ECO:0007669"/>
    <property type="project" value="TreeGrafter"/>
</dbReference>
<evidence type="ECO:0000256" key="2">
    <source>
        <dbReference type="ARBA" id="ARBA00008560"/>
    </source>
</evidence>
<dbReference type="GO" id="GO:0003735">
    <property type="term" value="F:structural constituent of ribosome"/>
    <property type="evidence" value="ECO:0007669"/>
    <property type="project" value="InterPro"/>
</dbReference>
<comment type="similarity">
    <text evidence="2">Belongs to the bacterial ribosomal protein bL32 family.</text>
</comment>
<dbReference type="InterPro" id="IPR011332">
    <property type="entry name" value="Ribosomal_zn-bd"/>
</dbReference>
<evidence type="ECO:0000256" key="7">
    <source>
        <dbReference type="ARBA" id="ARBA00039935"/>
    </source>
</evidence>
<dbReference type="PANTHER" id="PTHR21026">
    <property type="entry name" value="39S RIBOSOMAL PROTEIN L32, MITOCHONDRIAL"/>
    <property type="match status" value="1"/>
</dbReference>
<dbReference type="NCBIfam" id="TIGR01031">
    <property type="entry name" value="rpmF_bact"/>
    <property type="match status" value="1"/>
</dbReference>
<sequence>MALRTVVDEILKLSDALFNAAARLGRLSRPHPAALCPVGLPVCDVDQDNGQEDKGIVWAVPTRRVSLERRMMRRISHPFFKIKPKDYIKSCHVCGHFHLAHTICGHCYQRVKEETEQLRDAIAEELKLDPVESEVTIVYKGEKKPPESGARVVEVDRPRPAWFSQNLLTRSSSS</sequence>
<comment type="subcellular location">
    <subcellularLocation>
        <location evidence="1">Mitochondrion</location>
    </subcellularLocation>
</comment>
<comment type="function">
    <text evidence="9">Component of the mitochondrial large ribosomal subunit (mt-LSU). The mitochondrial ribosome (mitoribosome) is a large ribonucleoprotein complex responsible for the synthesis of proteins inside mitochondria.</text>
</comment>
<evidence type="ECO:0000256" key="6">
    <source>
        <dbReference type="ARBA" id="ARBA00023274"/>
    </source>
</evidence>
<reference evidence="10" key="1">
    <citation type="submission" date="2014-03" db="EMBL/GenBank/DDBJ databases">
        <title>The sialotranscriptome of Amblyomma triste, Amblyomma parvum and Amblyomma cajennense ticks, uncovered by 454-based RNA-seq.</title>
        <authorList>
            <person name="Garcia G.R."/>
            <person name="Gardinassi L.G."/>
            <person name="Ribeiro J.M."/>
            <person name="Anatriello E."/>
            <person name="Ferreira B.R."/>
            <person name="Moreira H.N."/>
            <person name="Mafra C."/>
            <person name="Olegario M.M."/>
            <person name="Szabo P.J."/>
            <person name="Miranda-Santos I.K."/>
            <person name="Maruyama S.R."/>
        </authorList>
    </citation>
    <scope>NUCLEOTIDE SEQUENCE</scope>
    <source>
        <strain evidence="10">Uberlandia</strain>
        <tissue evidence="10">Salivary glands</tissue>
    </source>
</reference>
<dbReference type="SUPFAM" id="SSF57829">
    <property type="entry name" value="Zn-binding ribosomal proteins"/>
    <property type="match status" value="1"/>
</dbReference>
<evidence type="ECO:0000256" key="4">
    <source>
        <dbReference type="ARBA" id="ARBA00022980"/>
    </source>
</evidence>
<evidence type="ECO:0000256" key="9">
    <source>
        <dbReference type="ARBA" id="ARBA00045766"/>
    </source>
</evidence>
<evidence type="ECO:0000313" key="10">
    <source>
        <dbReference type="EMBL" id="JAC19472.1"/>
    </source>
</evidence>
<keyword evidence="6" id="KW-0687">Ribonucleoprotein</keyword>
<proteinExistence type="evidence at transcript level"/>
<organism evidence="10">
    <name type="scientific">Amblyomma cajennense</name>
    <name type="common">Cayenne tick</name>
    <name type="synonym">Acarus cajennensis</name>
    <dbReference type="NCBI Taxonomy" id="34607"/>
    <lineage>
        <taxon>Eukaryota</taxon>
        <taxon>Metazoa</taxon>
        <taxon>Ecdysozoa</taxon>
        <taxon>Arthropoda</taxon>
        <taxon>Chelicerata</taxon>
        <taxon>Arachnida</taxon>
        <taxon>Acari</taxon>
        <taxon>Parasitiformes</taxon>
        <taxon>Ixodida</taxon>
        <taxon>Ixodoidea</taxon>
        <taxon>Ixodidae</taxon>
        <taxon>Amblyomminae</taxon>
        <taxon>Amblyomma</taxon>
    </lineage>
</organism>
<dbReference type="GO" id="GO:0006412">
    <property type="term" value="P:translation"/>
    <property type="evidence" value="ECO:0007669"/>
    <property type="project" value="InterPro"/>
</dbReference>
<dbReference type="EMBL" id="GBBK01005010">
    <property type="protein sequence ID" value="JAC19472.1"/>
    <property type="molecule type" value="mRNA"/>
</dbReference>
<dbReference type="PANTHER" id="PTHR21026:SF2">
    <property type="entry name" value="LARGE RIBOSOMAL SUBUNIT PROTEIN BL32M"/>
    <property type="match status" value="1"/>
</dbReference>
<name>A0A023FDC9_AMBCJ</name>
<keyword evidence="3" id="KW-0809">Transit peptide</keyword>
<keyword evidence="5" id="KW-0496">Mitochondrion</keyword>
<dbReference type="AlphaFoldDB" id="A0A023FDC9"/>
<evidence type="ECO:0000256" key="3">
    <source>
        <dbReference type="ARBA" id="ARBA00022946"/>
    </source>
</evidence>
<evidence type="ECO:0000256" key="8">
    <source>
        <dbReference type="ARBA" id="ARBA00042577"/>
    </source>
</evidence>
<dbReference type="InterPro" id="IPR051991">
    <property type="entry name" value="Mitoribosomal_protein_bL32"/>
</dbReference>
<evidence type="ECO:0000256" key="1">
    <source>
        <dbReference type="ARBA" id="ARBA00004173"/>
    </source>
</evidence>
<dbReference type="InterPro" id="IPR002677">
    <property type="entry name" value="Ribosomal_bL32"/>
</dbReference>